<dbReference type="Pfam" id="PF04829">
    <property type="entry name" value="PT-VENN"/>
    <property type="match status" value="1"/>
</dbReference>
<dbReference type="InterPro" id="IPR025157">
    <property type="entry name" value="Hemagglutinin_rpt"/>
</dbReference>
<sequence length="953" mass="97159">MVAGSELIAGEDVTLKGRDVSVVSLENRQDRQETREQKQSGLTIALSGSVGGALNTAVETAQSSRETQDGRVKALQQTKAALSVAQGVQAARLAQAQSEGAGGQQGGQTVGVSVSYGSQSSKSVQEQTQTTAQGSSVTAGRTLSVTATDGDVTVAGSTLKAGQDLLLDASRDIRLLSSANTQHTEGSNQSQGGSIGVSLGVSASGSFGLSVSASVNAAKGSQHGDGVTHTEALLEAGRAAVLHSGRDTTLQGAQVSAETIKAQVGRDLLIRSEQDSDHYDSKQQSMSAGVTIPIYGGGGGASVSFSRDRVNSNFDSVQAQSGLFAGRGGFDVTVGNHTQLDGGAIASTAEAEKNRLDTGTLGFSNIDNHAEYSASHSGGGLGTGGPIGMQMLSNLGGLALAGANQSGSSSGTTYAAVSDGTLIIRDRAGQQQDVSGLSRDTAGANSGALNPIFDKEKVESRMQQAQLMSDIGAQALDIASTEGAIAATKAANEKVAAASAAERRAKGSELAQASPNKAITQDDITQALYQSYYDEAMRTSPYGTGGAVRQGIQAVTAALQGVLAGNMAQALTGAAAPYMAEAIHRATTDAAGNTDVAANTLAHALLGAVVAQASGNNALAGAAGEAGGELAARALMEALYPGKKPSELNEEQKQYISTLATIAGGLAAGVVGNTGADAVQGAQSAQVAAENNFLFVVPAVVAAGEATAACFATGPCAAVVAGVATAIIGNEVINEAKKDDENAPSHTELPIADTDPTGGKLENPAPTENTATTLTTPDQSDKNGASHTGNPDGAPSTAGNTTTTPIPDGPTLDDLFYRNEKIPGLENVRPENPGYPANQDVVNKMNDPKFIRWASDIDCTDCSDIAPKLLDAAGDRGKIIEVRPTTPGSNLSVYENGKVDHEQVFHQVYTDGKYVYDPRLSLKPIPKGDWEKHIKSINPNGVTISDKFQGIKR</sequence>
<evidence type="ECO:0000313" key="8">
    <source>
        <dbReference type="Proteomes" id="UP000824976"/>
    </source>
</evidence>
<evidence type="ECO:0000256" key="2">
    <source>
        <dbReference type="ARBA" id="ARBA00022656"/>
    </source>
</evidence>
<evidence type="ECO:0000256" key="5">
    <source>
        <dbReference type="SAM" id="MobiDB-lite"/>
    </source>
</evidence>
<evidence type="ECO:0000256" key="1">
    <source>
        <dbReference type="ARBA" id="ARBA00004219"/>
    </source>
</evidence>
<reference evidence="7 8" key="1">
    <citation type="submission" date="2019-06" db="EMBL/GenBank/DDBJ databases">
        <title>Complete genome of Dickeya zeae PL65.</title>
        <authorList>
            <person name="Boluk G."/>
            <person name="Arif M."/>
        </authorList>
    </citation>
    <scope>NUCLEOTIDE SEQUENCE [LARGE SCALE GENOMIC DNA]</scope>
    <source>
        <strain evidence="7 8">PL65</strain>
    </source>
</reference>
<comment type="subcellular location">
    <subcellularLocation>
        <location evidence="1">Target cell</location>
        <location evidence="1">Target cell cytoplasm</location>
    </subcellularLocation>
</comment>
<evidence type="ECO:0000256" key="3">
    <source>
        <dbReference type="ARBA" id="ARBA00022913"/>
    </source>
</evidence>
<dbReference type="Pfam" id="PF13332">
    <property type="entry name" value="Fil_haemagg_2"/>
    <property type="match status" value="1"/>
</dbReference>
<dbReference type="EMBL" id="CP040817">
    <property type="protein sequence ID" value="QYM93151.1"/>
    <property type="molecule type" value="Genomic_DNA"/>
</dbReference>
<keyword evidence="4" id="KW-0843">Virulence</keyword>
<dbReference type="InterPro" id="IPR006914">
    <property type="entry name" value="VENN_dom"/>
</dbReference>
<dbReference type="Proteomes" id="UP000824976">
    <property type="component" value="Chromosome"/>
</dbReference>
<protein>
    <recommendedName>
        <fullName evidence="6">VENN motif-containing domain-containing protein</fullName>
    </recommendedName>
</protein>
<feature type="compositionally biased region" description="Low complexity" evidence="5">
    <location>
        <begin position="762"/>
        <end position="776"/>
    </location>
</feature>
<keyword evidence="2" id="KW-0800">Toxin</keyword>
<evidence type="ECO:0000313" key="7">
    <source>
        <dbReference type="EMBL" id="QYM93151.1"/>
    </source>
</evidence>
<keyword evidence="8" id="KW-1185">Reference proteome</keyword>
<gene>
    <name evidence="7" type="ORF">FGI21_15400</name>
</gene>
<feature type="domain" description="VENN motif-containing" evidence="6">
    <location>
        <begin position="645"/>
        <end position="695"/>
    </location>
</feature>
<proteinExistence type="predicted"/>
<organism evidence="7 8">
    <name type="scientific">Dickeya zeae</name>
    <dbReference type="NCBI Taxonomy" id="204042"/>
    <lineage>
        <taxon>Bacteria</taxon>
        <taxon>Pseudomonadati</taxon>
        <taxon>Pseudomonadota</taxon>
        <taxon>Gammaproteobacteria</taxon>
        <taxon>Enterobacterales</taxon>
        <taxon>Pectobacteriaceae</taxon>
        <taxon>Dickeya</taxon>
    </lineage>
</organism>
<feature type="region of interest" description="Disordered" evidence="5">
    <location>
        <begin position="738"/>
        <end position="815"/>
    </location>
</feature>
<evidence type="ECO:0000259" key="6">
    <source>
        <dbReference type="Pfam" id="PF04829"/>
    </source>
</evidence>
<evidence type="ECO:0000256" key="4">
    <source>
        <dbReference type="ARBA" id="ARBA00023026"/>
    </source>
</evidence>
<accession>A0ABX8W345</accession>
<keyword evidence="3" id="KW-1266">Target cell cytoplasm</keyword>
<name>A0ABX8W345_9GAMM</name>